<feature type="domain" description="Xylanolytic transcriptional activator regulatory" evidence="6">
    <location>
        <begin position="172"/>
        <end position="277"/>
    </location>
</feature>
<dbReference type="CDD" id="cd12148">
    <property type="entry name" value="fungal_TF_MHR"/>
    <property type="match status" value="1"/>
</dbReference>
<proteinExistence type="predicted"/>
<keyword evidence="4" id="KW-0539">Nucleus</keyword>
<dbReference type="InterPro" id="IPR007219">
    <property type="entry name" value="XnlR_reg_dom"/>
</dbReference>
<dbReference type="PANTHER" id="PTHR46910">
    <property type="entry name" value="TRANSCRIPTION FACTOR PDR1"/>
    <property type="match status" value="1"/>
</dbReference>
<comment type="caution">
    <text evidence="7">The sequence shown here is derived from an EMBL/GenBank/DDBJ whole genome shotgun (WGS) entry which is preliminary data.</text>
</comment>
<evidence type="ECO:0000256" key="3">
    <source>
        <dbReference type="ARBA" id="ARBA00023125"/>
    </source>
</evidence>
<evidence type="ECO:0000256" key="2">
    <source>
        <dbReference type="ARBA" id="ARBA00022723"/>
    </source>
</evidence>
<dbReference type="InterPro" id="IPR050987">
    <property type="entry name" value="AtrR-like"/>
</dbReference>
<dbReference type="GO" id="GO:0003700">
    <property type="term" value="F:DNA-binding transcription factor activity"/>
    <property type="evidence" value="ECO:0007669"/>
    <property type="project" value="InterPro"/>
</dbReference>
<evidence type="ECO:0000313" key="8">
    <source>
        <dbReference type="Proteomes" id="UP000676310"/>
    </source>
</evidence>
<reference evidence="7" key="1">
    <citation type="submission" date="2021-05" db="EMBL/GenBank/DDBJ databases">
        <authorList>
            <person name="Stam R."/>
        </authorList>
    </citation>
    <scope>NUCLEOTIDE SEQUENCE</scope>
    <source>
        <strain evidence="7">CS162</strain>
    </source>
</reference>
<keyword evidence="8" id="KW-1185">Reference proteome</keyword>
<dbReference type="RefSeq" id="XP_043175117.1">
    <property type="nucleotide sequence ID" value="XM_043319182.1"/>
</dbReference>
<gene>
    <name evidence="7" type="ORF">ALTATR162_LOCUS11540</name>
</gene>
<dbReference type="GO" id="GO:0008270">
    <property type="term" value="F:zinc ion binding"/>
    <property type="evidence" value="ECO:0007669"/>
    <property type="project" value="InterPro"/>
</dbReference>
<dbReference type="GeneID" id="67011824"/>
<evidence type="ECO:0000256" key="5">
    <source>
        <dbReference type="SAM" id="MobiDB-lite"/>
    </source>
</evidence>
<evidence type="ECO:0000256" key="4">
    <source>
        <dbReference type="ARBA" id="ARBA00023242"/>
    </source>
</evidence>
<dbReference type="GO" id="GO:0006351">
    <property type="term" value="P:DNA-templated transcription"/>
    <property type="evidence" value="ECO:0007669"/>
    <property type="project" value="InterPro"/>
</dbReference>
<dbReference type="GO" id="GO:0003677">
    <property type="term" value="F:DNA binding"/>
    <property type="evidence" value="ECO:0007669"/>
    <property type="project" value="UniProtKB-KW"/>
</dbReference>
<keyword evidence="2" id="KW-0479">Metal-binding</keyword>
<evidence type="ECO:0000313" key="7">
    <source>
        <dbReference type="EMBL" id="CAG5186277.1"/>
    </source>
</evidence>
<evidence type="ECO:0000256" key="1">
    <source>
        <dbReference type="ARBA" id="ARBA00004123"/>
    </source>
</evidence>
<dbReference type="PANTHER" id="PTHR46910:SF3">
    <property type="entry name" value="HALOTOLERANCE PROTEIN 9-RELATED"/>
    <property type="match status" value="1"/>
</dbReference>
<feature type="region of interest" description="Disordered" evidence="5">
    <location>
        <begin position="485"/>
        <end position="511"/>
    </location>
</feature>
<evidence type="ECO:0000259" key="6">
    <source>
        <dbReference type="Pfam" id="PF04082"/>
    </source>
</evidence>
<dbReference type="AlphaFoldDB" id="A0A8J2IHH9"/>
<comment type="subcellular location">
    <subcellularLocation>
        <location evidence="1">Nucleus</location>
    </subcellularLocation>
</comment>
<name>A0A8J2IHH9_9PLEO</name>
<sequence length="579" mass="64819">MPPSPSIAEAQDFIRREIKTGNHMPAERLAVLKEAMSFVNHLSQVNKPWGSSNPPTTRVLDVLEDISYPSIEVLYWMVRDLKGRNLGPHVLDYFKHVSPKSLKNMGYALIYRTADPETLLLYSICVNSAAFKFINTVLGEDRMEEVGAGMLESAARYLKSIKLAMTRIHLLSAPSLVLLQSLLCSAFIAQGAGDLTHCWTFITAACRMCEDLGLEAQVKACRTETEDDIEIYYCYTWCHILDKNYSMMQGKSRFLLEYDGLDAALSSPFNKGMSSLLSTYLHFVPIQAIYMSELHPDRISNKKSLLSRVDIVVKDLLDRLEQVYTRITSLHAASESWGGLHVASELSTVHFSYHSLRTSILRSRQICQPAKQRIDVDCLQSARMAMTTLKVIQEESMTITDVRAHVSYMHWTVLYHPLTPFFVLFCNIVASSSESDFQLLTTVTSQLDGLADQSPPIAKLQTLFKSFIGLCEGLVNKTKETSPHAAQCAHSQQTVGHDRSVTSAPQPPAQLSGEQLQLPLNTNRINTEYANSVQPADDMAMDFPTDNSIGLLDPSWGLFDTQPTMGWLDADFSFFDSNQ</sequence>
<dbReference type="GO" id="GO:0005634">
    <property type="term" value="C:nucleus"/>
    <property type="evidence" value="ECO:0007669"/>
    <property type="project" value="UniProtKB-SubCell"/>
</dbReference>
<dbReference type="Pfam" id="PF04082">
    <property type="entry name" value="Fungal_trans"/>
    <property type="match status" value="1"/>
</dbReference>
<dbReference type="Proteomes" id="UP000676310">
    <property type="component" value="Unassembled WGS sequence"/>
</dbReference>
<accession>A0A8J2IHH9</accession>
<keyword evidence="3" id="KW-0238">DNA-binding</keyword>
<dbReference type="OrthoDB" id="103819at2759"/>
<organism evidence="7 8">
    <name type="scientific">Alternaria atra</name>
    <dbReference type="NCBI Taxonomy" id="119953"/>
    <lineage>
        <taxon>Eukaryota</taxon>
        <taxon>Fungi</taxon>
        <taxon>Dikarya</taxon>
        <taxon>Ascomycota</taxon>
        <taxon>Pezizomycotina</taxon>
        <taxon>Dothideomycetes</taxon>
        <taxon>Pleosporomycetidae</taxon>
        <taxon>Pleosporales</taxon>
        <taxon>Pleosporineae</taxon>
        <taxon>Pleosporaceae</taxon>
        <taxon>Alternaria</taxon>
        <taxon>Alternaria sect. Ulocladioides</taxon>
    </lineage>
</organism>
<dbReference type="EMBL" id="CAJRGZ010000030">
    <property type="protein sequence ID" value="CAG5186277.1"/>
    <property type="molecule type" value="Genomic_DNA"/>
</dbReference>
<protein>
    <recommendedName>
        <fullName evidence="6">Xylanolytic transcriptional activator regulatory domain-containing protein</fullName>
    </recommendedName>
</protein>